<dbReference type="InterPro" id="IPR013187">
    <property type="entry name" value="F-box-assoc_dom_typ3"/>
</dbReference>
<name>A0AAE1Y9G2_9LAMI</name>
<protein>
    <recommendedName>
        <fullName evidence="1">F-box associated beta-propeller type 3 domain-containing protein</fullName>
    </recommendedName>
</protein>
<keyword evidence="3" id="KW-1185">Reference proteome</keyword>
<reference evidence="2" key="1">
    <citation type="submission" date="2020-06" db="EMBL/GenBank/DDBJ databases">
        <authorList>
            <person name="Li T."/>
            <person name="Hu X."/>
            <person name="Zhang T."/>
            <person name="Song X."/>
            <person name="Zhang H."/>
            <person name="Dai N."/>
            <person name="Sheng W."/>
            <person name="Hou X."/>
            <person name="Wei L."/>
        </authorList>
    </citation>
    <scope>NUCLEOTIDE SEQUENCE</scope>
    <source>
        <strain evidence="2">3651</strain>
        <tissue evidence="2">Leaf</tissue>
    </source>
</reference>
<comment type="caution">
    <text evidence="2">The sequence shown here is derived from an EMBL/GenBank/DDBJ whole genome shotgun (WGS) entry which is preliminary data.</text>
</comment>
<sequence length="183" mass="20855">MNKGFEKFLVNPITLQMVKVPKSPLALKRKKSFSMHGLGYDSCSDDYKKSFSMHGFGYDSCSDDYKVVTLSYYDTHNEHRSDHVETFVDVYSVKMGVWKRVESSPYDHAVLQLSPWEWDHFTRKLSQQVMFNKTLSPGAFVNGAIHWLAGSRKPSSPSVIAAFNLTNEVFDEIPVPDAQMFVA</sequence>
<evidence type="ECO:0000313" key="2">
    <source>
        <dbReference type="EMBL" id="KAK4425817.1"/>
    </source>
</evidence>
<dbReference type="PANTHER" id="PTHR31790:SF593">
    <property type="entry name" value="F-BOX PROTEIN CPR30-LIKE"/>
    <property type="match status" value="1"/>
</dbReference>
<accession>A0AAE1Y9G2</accession>
<proteinExistence type="predicted"/>
<dbReference type="Pfam" id="PF08268">
    <property type="entry name" value="FBA_3"/>
    <property type="match status" value="1"/>
</dbReference>
<dbReference type="EMBL" id="JACGWO010000006">
    <property type="protein sequence ID" value="KAK4425817.1"/>
    <property type="molecule type" value="Genomic_DNA"/>
</dbReference>
<dbReference type="PANTHER" id="PTHR31790">
    <property type="entry name" value="OS02G0783600 PROTEIN"/>
    <property type="match status" value="1"/>
</dbReference>
<dbReference type="NCBIfam" id="TIGR01640">
    <property type="entry name" value="F_box_assoc_1"/>
    <property type="match status" value="1"/>
</dbReference>
<dbReference type="AlphaFoldDB" id="A0AAE1Y9G2"/>
<evidence type="ECO:0000259" key="1">
    <source>
        <dbReference type="Pfam" id="PF08268"/>
    </source>
</evidence>
<dbReference type="InterPro" id="IPR052361">
    <property type="entry name" value="F-box_domain"/>
</dbReference>
<feature type="domain" description="F-box associated beta-propeller type 3" evidence="1">
    <location>
        <begin position="53"/>
        <end position="178"/>
    </location>
</feature>
<organism evidence="2 3">
    <name type="scientific">Sesamum alatum</name>
    <dbReference type="NCBI Taxonomy" id="300844"/>
    <lineage>
        <taxon>Eukaryota</taxon>
        <taxon>Viridiplantae</taxon>
        <taxon>Streptophyta</taxon>
        <taxon>Embryophyta</taxon>
        <taxon>Tracheophyta</taxon>
        <taxon>Spermatophyta</taxon>
        <taxon>Magnoliopsida</taxon>
        <taxon>eudicotyledons</taxon>
        <taxon>Gunneridae</taxon>
        <taxon>Pentapetalae</taxon>
        <taxon>asterids</taxon>
        <taxon>lamiids</taxon>
        <taxon>Lamiales</taxon>
        <taxon>Pedaliaceae</taxon>
        <taxon>Sesamum</taxon>
    </lineage>
</organism>
<dbReference type="Proteomes" id="UP001293254">
    <property type="component" value="Unassembled WGS sequence"/>
</dbReference>
<gene>
    <name evidence="2" type="ORF">Salat_1775700</name>
</gene>
<evidence type="ECO:0000313" key="3">
    <source>
        <dbReference type="Proteomes" id="UP001293254"/>
    </source>
</evidence>
<reference evidence="2" key="2">
    <citation type="journal article" date="2024" name="Plant">
        <title>Genomic evolution and insights into agronomic trait innovations of Sesamum species.</title>
        <authorList>
            <person name="Miao H."/>
            <person name="Wang L."/>
            <person name="Qu L."/>
            <person name="Liu H."/>
            <person name="Sun Y."/>
            <person name="Le M."/>
            <person name="Wang Q."/>
            <person name="Wei S."/>
            <person name="Zheng Y."/>
            <person name="Lin W."/>
            <person name="Duan Y."/>
            <person name="Cao H."/>
            <person name="Xiong S."/>
            <person name="Wang X."/>
            <person name="Wei L."/>
            <person name="Li C."/>
            <person name="Ma Q."/>
            <person name="Ju M."/>
            <person name="Zhao R."/>
            <person name="Li G."/>
            <person name="Mu C."/>
            <person name="Tian Q."/>
            <person name="Mei H."/>
            <person name="Zhang T."/>
            <person name="Gao T."/>
            <person name="Zhang H."/>
        </authorList>
    </citation>
    <scope>NUCLEOTIDE SEQUENCE</scope>
    <source>
        <strain evidence="2">3651</strain>
    </source>
</reference>
<dbReference type="InterPro" id="IPR017451">
    <property type="entry name" value="F-box-assoc_interact_dom"/>
</dbReference>